<evidence type="ECO:0000259" key="10">
    <source>
        <dbReference type="PROSITE" id="PS51779"/>
    </source>
</evidence>
<comment type="subcellular location">
    <subcellularLocation>
        <location evidence="1">Membrane</location>
    </subcellularLocation>
</comment>
<organism evidence="11">
    <name type="scientific">Scrofimicrobium appendicitidis</name>
    <dbReference type="NCBI Taxonomy" id="3079930"/>
    <lineage>
        <taxon>Bacteria</taxon>
        <taxon>Bacillati</taxon>
        <taxon>Actinomycetota</taxon>
        <taxon>Actinomycetes</taxon>
        <taxon>Actinomycetales</taxon>
        <taxon>Actinomycetaceae</taxon>
        <taxon>Scrofimicrobium</taxon>
    </lineage>
</organism>
<reference evidence="11" key="1">
    <citation type="submission" date="2023-11" db="EMBL/GenBank/DDBJ databases">
        <title>Scrofimicrobium hongkongense sp. nov., isolated from a patient with peritonitis.</title>
        <authorList>
            <person name="Lao H.Y."/>
            <person name="Wong A.Y.P."/>
            <person name="Ng T.L."/>
            <person name="Wong R.Y.L."/>
            <person name="Yau M.C.Y."/>
            <person name="Lam J.Y.W."/>
            <person name="Siu G.K.H."/>
        </authorList>
    </citation>
    <scope>NUCLEOTIDE SEQUENCE</scope>
    <source>
        <strain evidence="11">R131</strain>
    </source>
</reference>
<evidence type="ECO:0000256" key="8">
    <source>
        <dbReference type="SAM" id="MobiDB-lite"/>
    </source>
</evidence>
<dbReference type="GO" id="GO:0005886">
    <property type="term" value="C:plasma membrane"/>
    <property type="evidence" value="ECO:0007669"/>
    <property type="project" value="TreeGrafter"/>
</dbReference>
<keyword evidence="7" id="KW-0131">Cell cycle</keyword>
<dbReference type="PANTHER" id="PTHR37820:SF1">
    <property type="entry name" value="CELL DIVISION PROTEIN FTSQ"/>
    <property type="match status" value="1"/>
</dbReference>
<feature type="transmembrane region" description="Helical" evidence="9">
    <location>
        <begin position="54"/>
        <end position="75"/>
    </location>
</feature>
<feature type="region of interest" description="Disordered" evidence="8">
    <location>
        <begin position="1"/>
        <end position="44"/>
    </location>
</feature>
<keyword evidence="4 9" id="KW-0812">Transmembrane</keyword>
<dbReference type="InterPro" id="IPR050487">
    <property type="entry name" value="FtsQ_DivIB"/>
</dbReference>
<evidence type="ECO:0000256" key="3">
    <source>
        <dbReference type="ARBA" id="ARBA00022618"/>
    </source>
</evidence>
<dbReference type="Pfam" id="PF03799">
    <property type="entry name" value="FtsQ_DivIB_C"/>
    <property type="match status" value="1"/>
</dbReference>
<dbReference type="Pfam" id="PF08478">
    <property type="entry name" value="POTRA_1"/>
    <property type="match status" value="1"/>
</dbReference>
<dbReference type="AlphaFoldDB" id="A0AAU7V5S8"/>
<dbReference type="PROSITE" id="PS51779">
    <property type="entry name" value="POTRA"/>
    <property type="match status" value="1"/>
</dbReference>
<keyword evidence="2" id="KW-1003">Cell membrane</keyword>
<dbReference type="EMBL" id="CP138335">
    <property type="protein sequence ID" value="XBW07357.1"/>
    <property type="molecule type" value="Genomic_DNA"/>
</dbReference>
<evidence type="ECO:0000313" key="11">
    <source>
        <dbReference type="EMBL" id="XBW07357.1"/>
    </source>
</evidence>
<evidence type="ECO:0000256" key="7">
    <source>
        <dbReference type="ARBA" id="ARBA00023306"/>
    </source>
</evidence>
<dbReference type="InterPro" id="IPR013685">
    <property type="entry name" value="POTRA_FtsQ_type"/>
</dbReference>
<keyword evidence="3" id="KW-0132">Cell division</keyword>
<dbReference type="PANTHER" id="PTHR37820">
    <property type="entry name" value="CELL DIVISION PROTEIN DIVIB"/>
    <property type="match status" value="1"/>
</dbReference>
<feature type="domain" description="POTRA" evidence="10">
    <location>
        <begin position="82"/>
        <end position="151"/>
    </location>
</feature>
<evidence type="ECO:0000256" key="1">
    <source>
        <dbReference type="ARBA" id="ARBA00004370"/>
    </source>
</evidence>
<proteinExistence type="predicted"/>
<dbReference type="GO" id="GO:0051301">
    <property type="term" value="P:cell division"/>
    <property type="evidence" value="ECO:0007669"/>
    <property type="project" value="UniProtKB-KW"/>
</dbReference>
<dbReference type="Gene3D" id="3.10.20.310">
    <property type="entry name" value="membrane protein fhac"/>
    <property type="match status" value="1"/>
</dbReference>
<evidence type="ECO:0000256" key="2">
    <source>
        <dbReference type="ARBA" id="ARBA00022475"/>
    </source>
</evidence>
<keyword evidence="6 9" id="KW-0472">Membrane</keyword>
<dbReference type="InterPro" id="IPR005548">
    <property type="entry name" value="Cell_div_FtsQ/DivIB_C"/>
</dbReference>
<name>A0AAU7V5S8_9ACTO</name>
<protein>
    <submittedName>
        <fullName evidence="11">FtsQ-type POTRA domain-containing protein</fullName>
    </submittedName>
</protein>
<keyword evidence="5 9" id="KW-1133">Transmembrane helix</keyword>
<evidence type="ECO:0000256" key="5">
    <source>
        <dbReference type="ARBA" id="ARBA00022989"/>
    </source>
</evidence>
<evidence type="ECO:0000256" key="6">
    <source>
        <dbReference type="ARBA" id="ARBA00023136"/>
    </source>
</evidence>
<dbReference type="KEGG" id="sapp:SAC06_06815"/>
<dbReference type="RefSeq" id="WP_350257563.1">
    <property type="nucleotide sequence ID" value="NZ_CP138335.1"/>
</dbReference>
<gene>
    <name evidence="11" type="ORF">SAC06_06815</name>
</gene>
<feature type="compositionally biased region" description="Basic and acidic residues" evidence="8">
    <location>
        <begin position="21"/>
        <end position="31"/>
    </location>
</feature>
<sequence>MSQAPAKVAQPAPTGAVATAAEREGLAKKWQQDQPSQLQERQQEKKRARRHLRLVNLVRVAAFAALVGLIVWVVGFSPLLAVRADHVEVSAQSGEVNTAPVEARVSQEVGTPLARVNTRQLQSDILADPSISTAQVHRVWPNGLSVGLTPRQPVMAVHVGSAYQRMGPDGVVIDEVAEPPAGLILVEAGGKALGETQVDLVLALWQVLPEAIRARVVAIELAGTNFTLTLDGGAKVIWGDSSQAELKGQVLGLLLGQREASVYDVSTPDRPSIK</sequence>
<dbReference type="InterPro" id="IPR034746">
    <property type="entry name" value="POTRA"/>
</dbReference>
<evidence type="ECO:0000256" key="9">
    <source>
        <dbReference type="SAM" id="Phobius"/>
    </source>
</evidence>
<evidence type="ECO:0000256" key="4">
    <source>
        <dbReference type="ARBA" id="ARBA00022692"/>
    </source>
</evidence>
<accession>A0AAU7V5S8</accession>